<reference evidence="7 8" key="1">
    <citation type="journal article" date="2012" name="J. Bacteriol.">
        <title>Genome Sequence of the Halotolerant Bacterium Imtechella halotolerans K1T.</title>
        <authorList>
            <person name="Kumar S."/>
            <person name="Vikram S."/>
            <person name="Subramanian S."/>
            <person name="Raghava G.P."/>
            <person name="Pinnaka A.K."/>
        </authorList>
    </citation>
    <scope>NUCLEOTIDE SEQUENCE [LARGE SCALE GENOMIC DNA]</scope>
    <source>
        <strain evidence="7 8">K1</strain>
    </source>
</reference>
<dbReference type="PANTHER" id="PTHR30563">
    <property type="entry name" value="DNA RECOMBINATION PROTEIN RMUC"/>
    <property type="match status" value="1"/>
</dbReference>
<gene>
    <name evidence="7" type="ORF">W5A_04618</name>
</gene>
<dbReference type="GO" id="GO:0006310">
    <property type="term" value="P:DNA recombination"/>
    <property type="evidence" value="ECO:0007669"/>
    <property type="project" value="UniProtKB-KW"/>
</dbReference>
<dbReference type="RefSeq" id="WP_008237910.1">
    <property type="nucleotide sequence ID" value="NZ_AJJU01000004.1"/>
</dbReference>
<keyword evidence="8" id="KW-1185">Reference proteome</keyword>
<name>I0WGF2_9FLAO</name>
<dbReference type="OrthoDB" id="370725at2"/>
<dbReference type="STRING" id="946077.W5A_04618"/>
<dbReference type="Proteomes" id="UP000005938">
    <property type="component" value="Unassembled WGS sequence"/>
</dbReference>
<dbReference type="EMBL" id="AJJU01000004">
    <property type="protein sequence ID" value="EID75468.1"/>
    <property type="molecule type" value="Genomic_DNA"/>
</dbReference>
<evidence type="ECO:0000313" key="7">
    <source>
        <dbReference type="EMBL" id="EID75468.1"/>
    </source>
</evidence>
<comment type="caution">
    <text evidence="7">The sequence shown here is derived from an EMBL/GenBank/DDBJ whole genome shotgun (WGS) entry which is preliminary data.</text>
</comment>
<dbReference type="InterPro" id="IPR003798">
    <property type="entry name" value="DNA_recombination_RmuC"/>
</dbReference>
<feature type="region of interest" description="Disordered" evidence="6">
    <location>
        <begin position="423"/>
        <end position="444"/>
    </location>
</feature>
<organism evidence="7 8">
    <name type="scientific">Imtechella halotolerans K1</name>
    <dbReference type="NCBI Taxonomy" id="946077"/>
    <lineage>
        <taxon>Bacteria</taxon>
        <taxon>Pseudomonadati</taxon>
        <taxon>Bacteroidota</taxon>
        <taxon>Flavobacteriia</taxon>
        <taxon>Flavobacteriales</taxon>
        <taxon>Flavobacteriaceae</taxon>
        <taxon>Imtechella</taxon>
    </lineage>
</organism>
<evidence type="ECO:0000256" key="3">
    <source>
        <dbReference type="ARBA" id="ARBA00023054"/>
    </source>
</evidence>
<dbReference type="PATRIC" id="fig|946077.3.peg.937"/>
<keyword evidence="3 5" id="KW-0175">Coiled coil</keyword>
<dbReference type="PANTHER" id="PTHR30563:SF0">
    <property type="entry name" value="DNA RECOMBINATION PROTEIN RMUC"/>
    <property type="match status" value="1"/>
</dbReference>
<evidence type="ECO:0000256" key="6">
    <source>
        <dbReference type="SAM" id="MobiDB-lite"/>
    </source>
</evidence>
<protein>
    <submittedName>
        <fullName evidence="7">Rmuc-domain protein</fullName>
    </submittedName>
</protein>
<dbReference type="Pfam" id="PF02646">
    <property type="entry name" value="RmuC"/>
    <property type="match status" value="1"/>
</dbReference>
<evidence type="ECO:0000256" key="2">
    <source>
        <dbReference type="ARBA" id="ARBA00009840"/>
    </source>
</evidence>
<evidence type="ECO:0000256" key="5">
    <source>
        <dbReference type="SAM" id="Coils"/>
    </source>
</evidence>
<evidence type="ECO:0000313" key="8">
    <source>
        <dbReference type="Proteomes" id="UP000005938"/>
    </source>
</evidence>
<dbReference type="eggNOG" id="COG1322">
    <property type="taxonomic scope" value="Bacteria"/>
</dbReference>
<comment type="similarity">
    <text evidence="2">Belongs to the RmuC family.</text>
</comment>
<accession>I0WGF2</accession>
<comment type="function">
    <text evidence="1">Involved in DNA recombination.</text>
</comment>
<keyword evidence="4" id="KW-0233">DNA recombination</keyword>
<feature type="coiled-coil region" evidence="5">
    <location>
        <begin position="41"/>
        <end position="187"/>
    </location>
</feature>
<sequence length="444" mass="50531">MSEPITLFLISLASMAIGAFLGRYFQSLKTSSITSAAQERENQLRASLEEHRSKIDILNDEKEHIRSEKDALAIELSSRNTEFENLKSKMDEQKEEVKQLQEKFTKEFENLANKILEEKSNKFTEQNRENIKNILNPLQDKIKDFEEKVERSQKESVGLHASLKEQLQFLEKQNLKITKEAENLTKALKGESKTQGNWGELILERVLEKSGLDKGLMYETQQSFTTETGNRLQPDVIINLPDGKKMVVDAKVSLTAYERYANEEDEDLKNNHLKEHVRSIKKHVEDLSGKNYHDLLGIDSPDFVLLFIPIEPAFAVALHEDDTLYSKAFEKNIVIVTPTTLLATLRTIDSMWTNQKQQENALEIARQAGALYDKFEGFVTDLIGIGKKMDDAKVEYGKAMNKLVDGRGNIVTSIQKLKSMGAKAKKSIPESLLKRANENDQLNP</sequence>
<dbReference type="AlphaFoldDB" id="I0WGF2"/>
<proteinExistence type="inferred from homology"/>
<evidence type="ECO:0000256" key="1">
    <source>
        <dbReference type="ARBA" id="ARBA00003416"/>
    </source>
</evidence>
<evidence type="ECO:0000256" key="4">
    <source>
        <dbReference type="ARBA" id="ARBA00023172"/>
    </source>
</evidence>